<organism evidence="1 2">
    <name type="scientific">Dorcoceras hygrometricum</name>
    <dbReference type="NCBI Taxonomy" id="472368"/>
    <lineage>
        <taxon>Eukaryota</taxon>
        <taxon>Viridiplantae</taxon>
        <taxon>Streptophyta</taxon>
        <taxon>Embryophyta</taxon>
        <taxon>Tracheophyta</taxon>
        <taxon>Spermatophyta</taxon>
        <taxon>Magnoliopsida</taxon>
        <taxon>eudicotyledons</taxon>
        <taxon>Gunneridae</taxon>
        <taxon>Pentapetalae</taxon>
        <taxon>asterids</taxon>
        <taxon>lamiids</taxon>
        <taxon>Lamiales</taxon>
        <taxon>Gesneriaceae</taxon>
        <taxon>Didymocarpoideae</taxon>
        <taxon>Trichosporeae</taxon>
        <taxon>Loxocarpinae</taxon>
        <taxon>Dorcoceras</taxon>
    </lineage>
</organism>
<dbReference type="Proteomes" id="UP000250235">
    <property type="component" value="Unassembled WGS sequence"/>
</dbReference>
<protein>
    <submittedName>
        <fullName evidence="1">Uncharacterized protein</fullName>
    </submittedName>
</protein>
<keyword evidence="2" id="KW-1185">Reference proteome</keyword>
<name>A0A2Z7ADB8_9LAMI</name>
<dbReference type="EMBL" id="KV016705">
    <property type="protein sequence ID" value="KZV19335.1"/>
    <property type="molecule type" value="Genomic_DNA"/>
</dbReference>
<gene>
    <name evidence="1" type="ORF">F511_22115</name>
</gene>
<dbReference type="AlphaFoldDB" id="A0A2Z7ADB8"/>
<dbReference type="OrthoDB" id="10580671at2759"/>
<sequence length="86" mass="10318">MFCFTSMEDFERKVRISPLPALEQEQEIAGQSYKAIAALLRRFLSVQQRRALAYTRLKRYSTVYHFNSHEISLSERIYLEISWIER</sequence>
<accession>A0A2Z7ADB8</accession>
<proteinExistence type="predicted"/>
<reference evidence="1 2" key="1">
    <citation type="journal article" date="2015" name="Proc. Natl. Acad. Sci. U.S.A.">
        <title>The resurrection genome of Boea hygrometrica: A blueprint for survival of dehydration.</title>
        <authorList>
            <person name="Xiao L."/>
            <person name="Yang G."/>
            <person name="Zhang L."/>
            <person name="Yang X."/>
            <person name="Zhao S."/>
            <person name="Ji Z."/>
            <person name="Zhou Q."/>
            <person name="Hu M."/>
            <person name="Wang Y."/>
            <person name="Chen M."/>
            <person name="Xu Y."/>
            <person name="Jin H."/>
            <person name="Xiao X."/>
            <person name="Hu G."/>
            <person name="Bao F."/>
            <person name="Hu Y."/>
            <person name="Wan P."/>
            <person name="Li L."/>
            <person name="Deng X."/>
            <person name="Kuang T."/>
            <person name="Xiang C."/>
            <person name="Zhu J.K."/>
            <person name="Oliver M.J."/>
            <person name="He Y."/>
        </authorList>
    </citation>
    <scope>NUCLEOTIDE SEQUENCE [LARGE SCALE GENOMIC DNA]</scope>
    <source>
        <strain evidence="2">cv. XS01</strain>
    </source>
</reference>
<evidence type="ECO:0000313" key="1">
    <source>
        <dbReference type="EMBL" id="KZV19335.1"/>
    </source>
</evidence>
<evidence type="ECO:0000313" key="2">
    <source>
        <dbReference type="Proteomes" id="UP000250235"/>
    </source>
</evidence>